<feature type="compositionally biased region" description="Basic and acidic residues" evidence="1">
    <location>
        <begin position="162"/>
        <end position="200"/>
    </location>
</feature>
<feature type="compositionally biased region" description="Acidic residues" evidence="1">
    <location>
        <begin position="201"/>
        <end position="229"/>
    </location>
</feature>
<name>A0A1H7M140_9EURY</name>
<feature type="region of interest" description="Disordered" evidence="1">
    <location>
        <begin position="61"/>
        <end position="85"/>
    </location>
</feature>
<keyword evidence="2" id="KW-0472">Membrane</keyword>
<sequence>MNGITILIWITIVIIGVIACILVKLHYKGNELEQDEGSIIPSTDKLNGILSQGKEKINSKNLTNSLSSKTTRTQNSQNTKSLYGNKQHTSQDYDVYIVPEVNNKKTYEYESENQVLIDYGDKVKKFQEPIKQSQMDIMNQNKDDKTELKDLFTIDELIKESKRKDNEREKEQPKVEDSELTELKESIAKKQENTIEKSSSEEDIGEFETIESLLNEEELNEDETSEEIETSTTSQKTIEEAISSASQEKKEEIENLSENENITDVLLHADDDQMDIPNEEIKEPTLKTPTKVDESNDSEFNSPLKEDNEETMDLDYRKDLDKFTQKIKGSKLFKDVKEKLTAEPEEYIEEGIPKDETYIRNVKEYDDFEPIINETHADYVDPIGDIEPAFEDNQSLKLENKPKAFEVIKDSSKPEVTQQKIPTIKSKPSRNNIKIKLNNNEVVLKKGDEIIFNHLGETYSSQVYAINGDDISVKYRRQNIIIKPADVKKIY</sequence>
<reference evidence="3 4" key="1">
    <citation type="submission" date="2016-10" db="EMBL/GenBank/DDBJ databases">
        <authorList>
            <person name="de Groot N.N."/>
        </authorList>
    </citation>
    <scope>NUCLEOTIDE SEQUENCE [LARGE SCALE GENOMIC DNA]</scope>
    <source>
        <strain evidence="3 4">DSM 11978</strain>
    </source>
</reference>
<dbReference type="RefSeq" id="WP_091699552.1">
    <property type="nucleotide sequence ID" value="NZ_FOAK01000008.1"/>
</dbReference>
<feature type="compositionally biased region" description="Low complexity" evidence="1">
    <location>
        <begin position="61"/>
        <end position="71"/>
    </location>
</feature>
<keyword evidence="2" id="KW-1133">Transmembrane helix</keyword>
<evidence type="ECO:0000256" key="2">
    <source>
        <dbReference type="SAM" id="Phobius"/>
    </source>
</evidence>
<organism evidence="3 4">
    <name type="scientific">Methanobrevibacter gottschalkii</name>
    <dbReference type="NCBI Taxonomy" id="190974"/>
    <lineage>
        <taxon>Archaea</taxon>
        <taxon>Methanobacteriati</taxon>
        <taxon>Methanobacteriota</taxon>
        <taxon>Methanomada group</taxon>
        <taxon>Methanobacteria</taxon>
        <taxon>Methanobacteriales</taxon>
        <taxon>Methanobacteriaceae</taxon>
        <taxon>Methanobrevibacter</taxon>
    </lineage>
</organism>
<dbReference type="AlphaFoldDB" id="A0A1H7M140"/>
<evidence type="ECO:0000256" key="1">
    <source>
        <dbReference type="SAM" id="MobiDB-lite"/>
    </source>
</evidence>
<evidence type="ECO:0000313" key="3">
    <source>
        <dbReference type="EMBL" id="SEL04455.1"/>
    </source>
</evidence>
<feature type="compositionally biased region" description="Basic and acidic residues" evidence="1">
    <location>
        <begin position="279"/>
        <end position="294"/>
    </location>
</feature>
<protein>
    <submittedName>
        <fullName evidence="3">Uncharacterized protein</fullName>
    </submittedName>
</protein>
<keyword evidence="2" id="KW-0812">Transmembrane</keyword>
<accession>A0A1H7M140</accession>
<dbReference type="Proteomes" id="UP000199506">
    <property type="component" value="Unassembled WGS sequence"/>
</dbReference>
<dbReference type="OrthoDB" id="78399at2157"/>
<gene>
    <name evidence="3" type="ORF">SAMN05216439_1863</name>
</gene>
<feature type="compositionally biased region" description="Polar residues" evidence="1">
    <location>
        <begin position="72"/>
        <end position="85"/>
    </location>
</feature>
<evidence type="ECO:0000313" key="4">
    <source>
        <dbReference type="Proteomes" id="UP000199506"/>
    </source>
</evidence>
<feature type="transmembrane region" description="Helical" evidence="2">
    <location>
        <begin position="6"/>
        <end position="25"/>
    </location>
</feature>
<dbReference type="EMBL" id="FOAK01000008">
    <property type="protein sequence ID" value="SEL04455.1"/>
    <property type="molecule type" value="Genomic_DNA"/>
</dbReference>
<proteinExistence type="predicted"/>
<feature type="region of interest" description="Disordered" evidence="1">
    <location>
        <begin position="162"/>
        <end position="312"/>
    </location>
</feature>